<comment type="caution">
    <text evidence="1">The sequence shown here is derived from an EMBL/GenBank/DDBJ whole genome shotgun (WGS) entry which is preliminary data.</text>
</comment>
<sequence length="134" mass="15617">MKNLVLFVGQIKLTWSCSLKFHSSREQKRSFTLYLLNRSTGWIETNMDDDRISALPPFTIHQIMSHLSRKQVSMKTFRLFISLVDLEGLPCSIDKWIRLAVEKDVKELDITIKADDKKVYILPQLIYTAKLLTT</sequence>
<organism evidence="1 2">
    <name type="scientific">Pistacia integerrima</name>
    <dbReference type="NCBI Taxonomy" id="434235"/>
    <lineage>
        <taxon>Eukaryota</taxon>
        <taxon>Viridiplantae</taxon>
        <taxon>Streptophyta</taxon>
        <taxon>Embryophyta</taxon>
        <taxon>Tracheophyta</taxon>
        <taxon>Spermatophyta</taxon>
        <taxon>Magnoliopsida</taxon>
        <taxon>eudicotyledons</taxon>
        <taxon>Gunneridae</taxon>
        <taxon>Pentapetalae</taxon>
        <taxon>rosids</taxon>
        <taxon>malvids</taxon>
        <taxon>Sapindales</taxon>
        <taxon>Anacardiaceae</taxon>
        <taxon>Pistacia</taxon>
    </lineage>
</organism>
<name>A0ACC0YN12_9ROSI</name>
<gene>
    <name evidence="1" type="ORF">Pint_21924</name>
</gene>
<protein>
    <submittedName>
        <fullName evidence="1">Uncharacterized protein</fullName>
    </submittedName>
</protein>
<evidence type="ECO:0000313" key="2">
    <source>
        <dbReference type="Proteomes" id="UP001163603"/>
    </source>
</evidence>
<proteinExistence type="predicted"/>
<keyword evidence="2" id="KW-1185">Reference proteome</keyword>
<dbReference type="EMBL" id="CM047741">
    <property type="protein sequence ID" value="KAJ0038411.1"/>
    <property type="molecule type" value="Genomic_DNA"/>
</dbReference>
<evidence type="ECO:0000313" key="1">
    <source>
        <dbReference type="EMBL" id="KAJ0038411.1"/>
    </source>
</evidence>
<reference evidence="2" key="1">
    <citation type="journal article" date="2023" name="G3 (Bethesda)">
        <title>Genome assembly and association tests identify interacting loci associated with vigor, precocity, and sex in interspecific pistachio rootstocks.</title>
        <authorList>
            <person name="Palmer W."/>
            <person name="Jacygrad E."/>
            <person name="Sagayaradj S."/>
            <person name="Cavanaugh K."/>
            <person name="Han R."/>
            <person name="Bertier L."/>
            <person name="Beede B."/>
            <person name="Kafkas S."/>
            <person name="Golino D."/>
            <person name="Preece J."/>
            <person name="Michelmore R."/>
        </authorList>
    </citation>
    <scope>NUCLEOTIDE SEQUENCE [LARGE SCALE GENOMIC DNA]</scope>
</reference>
<dbReference type="Proteomes" id="UP001163603">
    <property type="component" value="Chromosome 6"/>
</dbReference>
<accession>A0ACC0YN12</accession>